<protein>
    <submittedName>
        <fullName evidence="3">Uncharacterized protein</fullName>
    </submittedName>
</protein>
<gene>
    <name evidence="3" type="ORF">CALCODRAFT_494234</name>
</gene>
<organism evidence="3 4">
    <name type="scientific">Calocera cornea HHB12733</name>
    <dbReference type="NCBI Taxonomy" id="1353952"/>
    <lineage>
        <taxon>Eukaryota</taxon>
        <taxon>Fungi</taxon>
        <taxon>Dikarya</taxon>
        <taxon>Basidiomycota</taxon>
        <taxon>Agaricomycotina</taxon>
        <taxon>Dacrymycetes</taxon>
        <taxon>Dacrymycetales</taxon>
        <taxon>Dacrymycetaceae</taxon>
        <taxon>Calocera</taxon>
    </lineage>
</organism>
<evidence type="ECO:0000256" key="1">
    <source>
        <dbReference type="SAM" id="Coils"/>
    </source>
</evidence>
<dbReference type="AlphaFoldDB" id="A0A165H8L0"/>
<dbReference type="OrthoDB" id="3364788at2759"/>
<feature type="compositionally biased region" description="Basic residues" evidence="2">
    <location>
        <begin position="55"/>
        <end position="68"/>
    </location>
</feature>
<proteinExistence type="predicted"/>
<accession>A0A165H8L0</accession>
<sequence length="355" mass="39534">MRHLGSDYQRENMLEYGRRQVIRGHVSCGCDWGENAPQRDSSSNDHPLPPVIMSRAKHPSSAKARKLTTKATARSVKNSVVGAGKASRSPVLGTPITRPRLSPTERLRSKAVTSRPSKAKHMLPSTATFQPGWRPRTDRQKRKERLIEEAEQATSDLESASEDEGSEVGSDDEDLWAADLTLIGENLEEEEDEEASRNEALIESLKSQFAALSVQMRNEMIHVLSPATEKIKSTNIATSAKDEQLKAVLVGFQTSAFEIQSAAEERATALKDVMSESQAMLKRYLKELEAQYIAREQHRNELRQTLEDMCGELIGELEAQADACENDASQFEGKGKKITTKPKIPRGAWEQYLNS</sequence>
<evidence type="ECO:0000256" key="2">
    <source>
        <dbReference type="SAM" id="MobiDB-lite"/>
    </source>
</evidence>
<feature type="region of interest" description="Disordered" evidence="2">
    <location>
        <begin position="33"/>
        <end position="174"/>
    </location>
</feature>
<dbReference type="Proteomes" id="UP000076842">
    <property type="component" value="Unassembled WGS sequence"/>
</dbReference>
<evidence type="ECO:0000313" key="3">
    <source>
        <dbReference type="EMBL" id="KZT58988.1"/>
    </source>
</evidence>
<keyword evidence="4" id="KW-1185">Reference proteome</keyword>
<dbReference type="EMBL" id="KV423945">
    <property type="protein sequence ID" value="KZT58988.1"/>
    <property type="molecule type" value="Genomic_DNA"/>
</dbReference>
<dbReference type="InParanoid" id="A0A165H8L0"/>
<reference evidence="3 4" key="1">
    <citation type="journal article" date="2016" name="Mol. Biol. Evol.">
        <title>Comparative Genomics of Early-Diverging Mushroom-Forming Fungi Provides Insights into the Origins of Lignocellulose Decay Capabilities.</title>
        <authorList>
            <person name="Nagy L.G."/>
            <person name="Riley R."/>
            <person name="Tritt A."/>
            <person name="Adam C."/>
            <person name="Daum C."/>
            <person name="Floudas D."/>
            <person name="Sun H."/>
            <person name="Yadav J.S."/>
            <person name="Pangilinan J."/>
            <person name="Larsson K.H."/>
            <person name="Matsuura K."/>
            <person name="Barry K."/>
            <person name="Labutti K."/>
            <person name="Kuo R."/>
            <person name="Ohm R.A."/>
            <person name="Bhattacharya S.S."/>
            <person name="Shirouzu T."/>
            <person name="Yoshinaga Y."/>
            <person name="Martin F.M."/>
            <person name="Grigoriev I.V."/>
            <person name="Hibbett D.S."/>
        </authorList>
    </citation>
    <scope>NUCLEOTIDE SEQUENCE [LARGE SCALE GENOMIC DNA]</scope>
    <source>
        <strain evidence="3 4">HHB12733</strain>
    </source>
</reference>
<name>A0A165H8L0_9BASI</name>
<evidence type="ECO:0000313" key="4">
    <source>
        <dbReference type="Proteomes" id="UP000076842"/>
    </source>
</evidence>
<feature type="coiled-coil region" evidence="1">
    <location>
        <begin position="281"/>
        <end position="334"/>
    </location>
</feature>
<feature type="compositionally biased region" description="Acidic residues" evidence="2">
    <location>
        <begin position="159"/>
        <end position="174"/>
    </location>
</feature>
<keyword evidence="1" id="KW-0175">Coiled coil</keyword>